<gene>
    <name evidence="2" type="primary">FBXW8_1</name>
    <name evidence="2" type="ORF">K7432_006082</name>
</gene>
<evidence type="ECO:0000313" key="3">
    <source>
        <dbReference type="Proteomes" id="UP001479436"/>
    </source>
</evidence>
<dbReference type="EMBL" id="JASJQH010000258">
    <property type="protein sequence ID" value="KAK9765520.1"/>
    <property type="molecule type" value="Genomic_DNA"/>
</dbReference>
<dbReference type="PANTHER" id="PTHR48218">
    <property type="entry name" value="F-BOX DOMAIN CONTAINING PROTEIN"/>
    <property type="match status" value="1"/>
</dbReference>
<keyword evidence="3" id="KW-1185">Reference proteome</keyword>
<evidence type="ECO:0000259" key="1">
    <source>
        <dbReference type="PROSITE" id="PS50181"/>
    </source>
</evidence>
<proteinExistence type="predicted"/>
<organism evidence="2 3">
    <name type="scientific">Basidiobolus ranarum</name>
    <dbReference type="NCBI Taxonomy" id="34480"/>
    <lineage>
        <taxon>Eukaryota</taxon>
        <taxon>Fungi</taxon>
        <taxon>Fungi incertae sedis</taxon>
        <taxon>Zoopagomycota</taxon>
        <taxon>Entomophthoromycotina</taxon>
        <taxon>Basidiobolomycetes</taxon>
        <taxon>Basidiobolales</taxon>
        <taxon>Basidiobolaceae</taxon>
        <taxon>Basidiobolus</taxon>
    </lineage>
</organism>
<accession>A0ABR2WVM4</accession>
<dbReference type="InterPro" id="IPR036047">
    <property type="entry name" value="F-box-like_dom_sf"/>
</dbReference>
<protein>
    <submittedName>
        <fullName evidence="2">F-box and WD repeat domain containing 8</fullName>
    </submittedName>
</protein>
<reference evidence="2 3" key="1">
    <citation type="submission" date="2023-04" db="EMBL/GenBank/DDBJ databases">
        <title>Genome of Basidiobolus ranarum AG-B5.</title>
        <authorList>
            <person name="Stajich J.E."/>
            <person name="Carter-House D."/>
            <person name="Gryganskyi A."/>
        </authorList>
    </citation>
    <scope>NUCLEOTIDE SEQUENCE [LARGE SCALE GENOMIC DNA]</scope>
    <source>
        <strain evidence="2 3">AG-B5</strain>
    </source>
</reference>
<name>A0ABR2WVM4_9FUNG</name>
<dbReference type="SMART" id="SM00256">
    <property type="entry name" value="FBOX"/>
    <property type="match status" value="1"/>
</dbReference>
<dbReference type="PROSITE" id="PS50181">
    <property type="entry name" value="FBOX"/>
    <property type="match status" value="1"/>
</dbReference>
<evidence type="ECO:0000313" key="2">
    <source>
        <dbReference type="EMBL" id="KAK9765520.1"/>
    </source>
</evidence>
<dbReference type="Gene3D" id="1.20.1280.50">
    <property type="match status" value="1"/>
</dbReference>
<dbReference type="Pfam" id="PF12937">
    <property type="entry name" value="F-box-like"/>
    <property type="match status" value="1"/>
</dbReference>
<dbReference type="PANTHER" id="PTHR48218:SF3">
    <property type="entry name" value="OS07G0170800 PROTEIN"/>
    <property type="match status" value="1"/>
</dbReference>
<sequence length="224" mass="26076">MTSTYCAAKVFLPVEVILNIFQYLGASDLSHCSLVSQQWRLLSNTETLWFNLCKETWKDKKFSLKIQANADFSGDCVHRLDPTEIEQILSSRELSQPFFFKNNGCPFELIQSTTPKQTKSLGKFQSKWKSSYAFAQWDSQRAILTLDDIYGEWLLNSGPRQRCEPVRAWFYEDLTYDSGNTGSIDWELVDNFVHIQHFPPLEGVRTADWGWKLSCPYFSFYKEL</sequence>
<dbReference type="InterPro" id="IPR001810">
    <property type="entry name" value="F-box_dom"/>
</dbReference>
<dbReference type="SUPFAM" id="SSF81383">
    <property type="entry name" value="F-box domain"/>
    <property type="match status" value="1"/>
</dbReference>
<dbReference type="Proteomes" id="UP001479436">
    <property type="component" value="Unassembled WGS sequence"/>
</dbReference>
<feature type="domain" description="F-box" evidence="1">
    <location>
        <begin position="12"/>
        <end position="52"/>
    </location>
</feature>
<comment type="caution">
    <text evidence="2">The sequence shown here is derived from an EMBL/GenBank/DDBJ whole genome shotgun (WGS) entry which is preliminary data.</text>
</comment>